<reference evidence="5 6" key="1">
    <citation type="journal article" date="2017" name="Infect. Genet. Evol.">
        <title>The new phylogeny of the genus Mycobacterium: The old and the news.</title>
        <authorList>
            <person name="Tortoli E."/>
            <person name="Fedrizzi T."/>
            <person name="Meehan C.J."/>
            <person name="Trovato A."/>
            <person name="Grottola A."/>
            <person name="Giacobazzi E."/>
            <person name="Serpini G.F."/>
            <person name="Tagliazucchi S."/>
            <person name="Fabio A."/>
            <person name="Bettua C."/>
            <person name="Bertorelli R."/>
            <person name="Frascaro F."/>
            <person name="De Sanctis V."/>
            <person name="Pecorari M."/>
            <person name="Jousson O."/>
            <person name="Segata N."/>
            <person name="Cirillo D.M."/>
        </authorList>
    </citation>
    <scope>NUCLEOTIDE SEQUENCE [LARGE SCALE GENOMIC DNA]</scope>
    <source>
        <strain evidence="5 6">CIP1034565</strain>
    </source>
</reference>
<evidence type="ECO:0000256" key="1">
    <source>
        <dbReference type="ARBA" id="ARBA00004141"/>
    </source>
</evidence>
<keyword evidence="2" id="KW-0812">Transmembrane</keyword>
<keyword evidence="6" id="KW-1185">Reference proteome</keyword>
<evidence type="ECO:0000313" key="5">
    <source>
        <dbReference type="EMBL" id="PIB73783.1"/>
    </source>
</evidence>
<proteinExistence type="predicted"/>
<evidence type="ECO:0000256" key="2">
    <source>
        <dbReference type="ARBA" id="ARBA00022692"/>
    </source>
</evidence>
<dbReference type="EMBL" id="PDCN02000024">
    <property type="protein sequence ID" value="PIB73783.1"/>
    <property type="molecule type" value="Genomic_DNA"/>
</dbReference>
<accession>A0A2G5P6Z1</accession>
<keyword evidence="4" id="KW-0472">Membrane</keyword>
<sequence length="268" mass="28037">MIRRIARPLLGSFFVYSGFRALVNPTPVAAAVEPLIDTATDLNLLGGASQPDNLTLARAYGGVQLGAGLLLATGKLPRISSLALAGTMAPATVTHRFWDEPDDAARQQKAADFLKDASLIGGLMIAGFDTEGKPGVQWRARRLAKKAAKKAAALGLVADQTVHLAEYADRAKAAAANLGERFEDRSSAAAERISDAVDAAKPRVEHAASVAAERASHAAAVAKPKISHAAAVAAEKAADAQVVLSDKVGDLHEKSAELRARAKSRVRR</sequence>
<dbReference type="OrthoDB" id="329282at2"/>
<dbReference type="RefSeq" id="WP_090593759.1">
    <property type="nucleotide sequence ID" value="NZ_CP104302.1"/>
</dbReference>
<comment type="caution">
    <text evidence="5">The sequence shown here is derived from an EMBL/GenBank/DDBJ whole genome shotgun (WGS) entry which is preliminary data.</text>
</comment>
<dbReference type="InterPro" id="IPR032808">
    <property type="entry name" value="DoxX"/>
</dbReference>
<dbReference type="GO" id="GO:0016020">
    <property type="term" value="C:membrane"/>
    <property type="evidence" value="ECO:0007669"/>
    <property type="project" value="UniProtKB-SubCell"/>
</dbReference>
<evidence type="ECO:0000256" key="3">
    <source>
        <dbReference type="ARBA" id="ARBA00022989"/>
    </source>
</evidence>
<name>A0A2G5P6Z1_9MYCO</name>
<evidence type="ECO:0000313" key="6">
    <source>
        <dbReference type="Proteomes" id="UP000230551"/>
    </source>
</evidence>
<dbReference type="STRING" id="85968.GCA_900073015_03830"/>
<keyword evidence="3" id="KW-1133">Transmembrane helix</keyword>
<evidence type="ECO:0000256" key="4">
    <source>
        <dbReference type="ARBA" id="ARBA00023136"/>
    </source>
</evidence>
<dbReference type="AlphaFoldDB" id="A0A2G5P6Z1"/>
<organism evidence="5 6">
    <name type="scientific">Mycolicibacterium brumae</name>
    <dbReference type="NCBI Taxonomy" id="85968"/>
    <lineage>
        <taxon>Bacteria</taxon>
        <taxon>Bacillati</taxon>
        <taxon>Actinomycetota</taxon>
        <taxon>Actinomycetes</taxon>
        <taxon>Mycobacteriales</taxon>
        <taxon>Mycobacteriaceae</taxon>
        <taxon>Mycolicibacterium</taxon>
    </lineage>
</organism>
<dbReference type="Pfam" id="PF07681">
    <property type="entry name" value="DoxX"/>
    <property type="match status" value="1"/>
</dbReference>
<gene>
    <name evidence="5" type="ORF">CQY22_015490</name>
</gene>
<comment type="subcellular location">
    <subcellularLocation>
        <location evidence="1">Membrane</location>
        <topology evidence="1">Multi-pass membrane protein</topology>
    </subcellularLocation>
</comment>
<dbReference type="Proteomes" id="UP000230551">
    <property type="component" value="Unassembled WGS sequence"/>
</dbReference>
<protein>
    <submittedName>
        <fullName evidence="5">DoxX family protein</fullName>
    </submittedName>
</protein>